<dbReference type="Gene3D" id="1.10.287.700">
    <property type="entry name" value="Helix hairpin bin"/>
    <property type="match status" value="1"/>
</dbReference>
<feature type="compositionally biased region" description="Basic and acidic residues" evidence="1">
    <location>
        <begin position="152"/>
        <end position="188"/>
    </location>
</feature>
<proteinExistence type="predicted"/>
<feature type="region of interest" description="Disordered" evidence="1">
    <location>
        <begin position="88"/>
        <end position="118"/>
    </location>
</feature>
<evidence type="ECO:0000256" key="2">
    <source>
        <dbReference type="SAM" id="Phobius"/>
    </source>
</evidence>
<accession>A0A537JD42</accession>
<dbReference type="Proteomes" id="UP000320048">
    <property type="component" value="Unassembled WGS sequence"/>
</dbReference>
<keyword evidence="2" id="KW-0812">Transmembrane</keyword>
<dbReference type="PANTHER" id="PTHR35792">
    <property type="entry name" value="GENERAL STRESS PROTEIN"/>
    <property type="match status" value="1"/>
</dbReference>
<dbReference type="InterPro" id="IPR052928">
    <property type="entry name" value="Desiccation-related_membrane"/>
</dbReference>
<feature type="region of interest" description="Disordered" evidence="1">
    <location>
        <begin position="15"/>
        <end position="49"/>
    </location>
</feature>
<evidence type="ECO:0000256" key="1">
    <source>
        <dbReference type="SAM" id="MobiDB-lite"/>
    </source>
</evidence>
<feature type="region of interest" description="Disordered" evidence="1">
    <location>
        <begin position="141"/>
        <end position="188"/>
    </location>
</feature>
<dbReference type="EMBL" id="VBAO01000171">
    <property type="protein sequence ID" value="TMI81467.1"/>
    <property type="molecule type" value="Genomic_DNA"/>
</dbReference>
<dbReference type="InterPro" id="IPR024623">
    <property type="entry name" value="YtxH"/>
</dbReference>
<organism evidence="3 4">
    <name type="scientific">Candidatus Segetimicrobium genomatis</name>
    <dbReference type="NCBI Taxonomy" id="2569760"/>
    <lineage>
        <taxon>Bacteria</taxon>
        <taxon>Bacillati</taxon>
        <taxon>Candidatus Sysuimicrobiota</taxon>
        <taxon>Candidatus Sysuimicrobiia</taxon>
        <taxon>Candidatus Sysuimicrobiales</taxon>
        <taxon>Candidatus Segetimicrobiaceae</taxon>
        <taxon>Candidatus Segetimicrobium</taxon>
    </lineage>
</organism>
<name>A0A537JD42_9BACT</name>
<gene>
    <name evidence="3" type="ORF">E6H04_06575</name>
</gene>
<sequence length="188" mass="20803">MWCSRRWRPRWACCRRSGRDSPGSGPAETERGAEAPGFSTAAAPSGPCRGRQYKEAIGMDEPRDFLSGLIVGSLMGVALGLLFAPEAGERTRERVRKQSKEWSTRARERADQVAEQVRTKAGDVAERVRDGADEFAARARDAAGDALQRGRTVVEEKTDRLRRAYQDGRDSAGWSHDRGRKTPESPEA</sequence>
<dbReference type="AlphaFoldDB" id="A0A537JD42"/>
<evidence type="ECO:0000313" key="4">
    <source>
        <dbReference type="Proteomes" id="UP000320048"/>
    </source>
</evidence>
<dbReference type="PANTHER" id="PTHR35792:SF1">
    <property type="entry name" value="SLL0268 PROTEIN"/>
    <property type="match status" value="1"/>
</dbReference>
<dbReference type="Pfam" id="PF12732">
    <property type="entry name" value="YtxH"/>
    <property type="match status" value="1"/>
</dbReference>
<protein>
    <submittedName>
        <fullName evidence="3">YtxH domain-containing protein</fullName>
    </submittedName>
</protein>
<reference evidence="3 4" key="1">
    <citation type="journal article" date="2019" name="Nat. Microbiol.">
        <title>Mediterranean grassland soil C-N compound turnover is dependent on rainfall and depth, and is mediated by genomically divergent microorganisms.</title>
        <authorList>
            <person name="Diamond S."/>
            <person name="Andeer P.F."/>
            <person name="Li Z."/>
            <person name="Crits-Christoph A."/>
            <person name="Burstein D."/>
            <person name="Anantharaman K."/>
            <person name="Lane K.R."/>
            <person name="Thomas B.C."/>
            <person name="Pan C."/>
            <person name="Northen T.R."/>
            <person name="Banfield J.F."/>
        </authorList>
    </citation>
    <scope>NUCLEOTIDE SEQUENCE [LARGE SCALE GENOMIC DNA]</scope>
    <source>
        <strain evidence="3">NP_7</strain>
    </source>
</reference>
<feature type="transmembrane region" description="Helical" evidence="2">
    <location>
        <begin position="65"/>
        <end position="84"/>
    </location>
</feature>
<evidence type="ECO:0000313" key="3">
    <source>
        <dbReference type="EMBL" id="TMI81467.1"/>
    </source>
</evidence>
<keyword evidence="2" id="KW-1133">Transmembrane helix</keyword>
<keyword evidence="2" id="KW-0472">Membrane</keyword>
<comment type="caution">
    <text evidence="3">The sequence shown here is derived from an EMBL/GenBank/DDBJ whole genome shotgun (WGS) entry which is preliminary data.</text>
</comment>